<evidence type="ECO:0000256" key="1">
    <source>
        <dbReference type="SAM" id="Phobius"/>
    </source>
</evidence>
<reference evidence="2" key="1">
    <citation type="submission" date="2019-08" db="EMBL/GenBank/DDBJ databases">
        <authorList>
            <person name="Kucharzyk K."/>
            <person name="Murdoch R.W."/>
            <person name="Higgins S."/>
            <person name="Loffler F."/>
        </authorList>
    </citation>
    <scope>NUCLEOTIDE SEQUENCE</scope>
</reference>
<evidence type="ECO:0000313" key="2">
    <source>
        <dbReference type="EMBL" id="MPM31794.1"/>
    </source>
</evidence>
<keyword evidence="1" id="KW-0812">Transmembrane</keyword>
<sequence>MTNAKTEDYRTVVVFPLGLGIVVALFAVAAWLLGRDWRVMLGLCVLSLIIFLVGLISRRKILHKDRSSK</sequence>
<comment type="caution">
    <text evidence="2">The sequence shown here is derived from an EMBL/GenBank/DDBJ whole genome shotgun (WGS) entry which is preliminary data.</text>
</comment>
<dbReference type="EMBL" id="VSSQ01006176">
    <property type="protein sequence ID" value="MPM31794.1"/>
    <property type="molecule type" value="Genomic_DNA"/>
</dbReference>
<keyword evidence="1" id="KW-0472">Membrane</keyword>
<gene>
    <name evidence="2" type="ORF">SDC9_78351</name>
</gene>
<accession>A0A644Z0S5</accession>
<name>A0A644Z0S5_9ZZZZ</name>
<dbReference type="AlphaFoldDB" id="A0A644Z0S5"/>
<feature type="transmembrane region" description="Helical" evidence="1">
    <location>
        <begin position="39"/>
        <end position="57"/>
    </location>
</feature>
<protein>
    <submittedName>
        <fullName evidence="2">Uncharacterized protein</fullName>
    </submittedName>
</protein>
<organism evidence="2">
    <name type="scientific">bioreactor metagenome</name>
    <dbReference type="NCBI Taxonomy" id="1076179"/>
    <lineage>
        <taxon>unclassified sequences</taxon>
        <taxon>metagenomes</taxon>
        <taxon>ecological metagenomes</taxon>
    </lineage>
</organism>
<keyword evidence="1" id="KW-1133">Transmembrane helix</keyword>
<feature type="transmembrane region" description="Helical" evidence="1">
    <location>
        <begin position="12"/>
        <end position="33"/>
    </location>
</feature>
<proteinExistence type="predicted"/>